<organism evidence="3 4">
    <name type="scientific">Candidatus Scalindua japonica</name>
    <dbReference type="NCBI Taxonomy" id="1284222"/>
    <lineage>
        <taxon>Bacteria</taxon>
        <taxon>Pseudomonadati</taxon>
        <taxon>Planctomycetota</taxon>
        <taxon>Candidatus Brocadiia</taxon>
        <taxon>Candidatus Brocadiales</taxon>
        <taxon>Candidatus Scalinduaceae</taxon>
        <taxon>Candidatus Scalindua</taxon>
    </lineage>
</organism>
<evidence type="ECO:0000313" key="3">
    <source>
        <dbReference type="EMBL" id="GAX61879.1"/>
    </source>
</evidence>
<evidence type="ECO:0000259" key="2">
    <source>
        <dbReference type="Pfam" id="PF12850"/>
    </source>
</evidence>
<gene>
    <name evidence="3" type="ORF">SCALIN_C28_0081</name>
</gene>
<name>A0A286U157_9BACT</name>
<dbReference type="InterPro" id="IPR029052">
    <property type="entry name" value="Metallo-depent_PP-like"/>
</dbReference>
<comment type="caution">
    <text evidence="3">The sequence shown here is derived from an EMBL/GenBank/DDBJ whole genome shotgun (WGS) entry which is preliminary data.</text>
</comment>
<dbReference type="PANTHER" id="PTHR42850:SF2">
    <property type="entry name" value="BLL5683 PROTEIN"/>
    <property type="match status" value="1"/>
</dbReference>
<keyword evidence="4" id="KW-1185">Reference proteome</keyword>
<dbReference type="Proteomes" id="UP000218542">
    <property type="component" value="Unassembled WGS sequence"/>
</dbReference>
<protein>
    <submittedName>
        <fullName evidence="3">Diadenosine tetraphosphatase and related serine /threonine protein phosphatases</fullName>
    </submittedName>
</protein>
<dbReference type="InterPro" id="IPR024654">
    <property type="entry name" value="Calcineurin-like_PHP_lpxH"/>
</dbReference>
<sequence length="233" mass="26332">MILGFISDAHGNYYAFELALNILRKRGVNKMVFLGDAIGYIPSIKVVEYLMGMSGQEICVRGNHEDMLLDGKFDKKRDQIYQLYKTKSLMNQACIDFITSWDKVYTMYTLAGKLLFVHGSPKDPTSGYVYPDSDLSVFDIDADFVFMGNSHYPFIRKHQGVTYINVGSCGLPRDDGRYGSIALFDTDTAVARIIRFDIRSSSAKTLAEVPDVHETVTALFDRKETKLFGEFYG</sequence>
<evidence type="ECO:0000313" key="4">
    <source>
        <dbReference type="Proteomes" id="UP000218542"/>
    </source>
</evidence>
<dbReference type="AlphaFoldDB" id="A0A286U157"/>
<dbReference type="OrthoDB" id="9800565at2"/>
<reference evidence="4" key="1">
    <citation type="journal article" date="2017" name="Environ. Microbiol. Rep.">
        <title>Genetic Diversity of Marine Anaerobic Ammonium-Oxidizing Bacteria as Revealed by Genomic and Proteomic Analyses of 'Candidatus Scalindua japonica'.</title>
        <authorList>
            <person name="Oshiki M."/>
            <person name="Mizuto K."/>
            <person name="Kimura Z."/>
            <person name="Kindaichi T."/>
            <person name="Satoh H."/>
            <person name="Okabe S."/>
        </authorList>
    </citation>
    <scope>NUCLEOTIDE SEQUENCE [LARGE SCALE GENOMIC DNA]</scope>
    <source>
        <strain evidence="4">husup-a2</strain>
    </source>
</reference>
<evidence type="ECO:0000256" key="1">
    <source>
        <dbReference type="ARBA" id="ARBA00008950"/>
    </source>
</evidence>
<proteinExistence type="inferred from homology"/>
<dbReference type="GO" id="GO:0005737">
    <property type="term" value="C:cytoplasm"/>
    <property type="evidence" value="ECO:0007669"/>
    <property type="project" value="TreeGrafter"/>
</dbReference>
<dbReference type="PIRSF" id="PIRSF000883">
    <property type="entry name" value="Pesterase_MJ0912"/>
    <property type="match status" value="1"/>
</dbReference>
<comment type="similarity">
    <text evidence="1">Belongs to the metallophosphoesterase superfamily. YfcE family.</text>
</comment>
<dbReference type="EMBL" id="BAOS01000028">
    <property type="protein sequence ID" value="GAX61879.1"/>
    <property type="molecule type" value="Genomic_DNA"/>
</dbReference>
<dbReference type="InterPro" id="IPR050126">
    <property type="entry name" value="Ap4A_hydrolase"/>
</dbReference>
<dbReference type="Gene3D" id="3.60.21.10">
    <property type="match status" value="1"/>
</dbReference>
<accession>A0A286U157</accession>
<dbReference type="PANTHER" id="PTHR42850">
    <property type="entry name" value="METALLOPHOSPHOESTERASE"/>
    <property type="match status" value="1"/>
</dbReference>
<dbReference type="InterPro" id="IPR011152">
    <property type="entry name" value="Pesterase_MJ0912"/>
</dbReference>
<dbReference type="RefSeq" id="WP_096895256.1">
    <property type="nucleotide sequence ID" value="NZ_BAOS01000028.1"/>
</dbReference>
<dbReference type="GO" id="GO:0016791">
    <property type="term" value="F:phosphatase activity"/>
    <property type="evidence" value="ECO:0007669"/>
    <property type="project" value="TreeGrafter"/>
</dbReference>
<feature type="domain" description="Calcineurin-like phosphoesterase" evidence="2">
    <location>
        <begin position="1"/>
        <end position="188"/>
    </location>
</feature>
<dbReference type="SUPFAM" id="SSF56300">
    <property type="entry name" value="Metallo-dependent phosphatases"/>
    <property type="match status" value="1"/>
</dbReference>
<dbReference type="Pfam" id="PF12850">
    <property type="entry name" value="Metallophos_2"/>
    <property type="match status" value="1"/>
</dbReference>